<organism evidence="2 3">
    <name type="scientific">Halomonas cupida</name>
    <dbReference type="NCBI Taxonomy" id="44933"/>
    <lineage>
        <taxon>Bacteria</taxon>
        <taxon>Pseudomonadati</taxon>
        <taxon>Pseudomonadota</taxon>
        <taxon>Gammaproteobacteria</taxon>
        <taxon>Oceanospirillales</taxon>
        <taxon>Halomonadaceae</taxon>
        <taxon>Halomonas</taxon>
    </lineage>
</organism>
<name>A0A1M7C1B6_9GAMM</name>
<dbReference type="Proteomes" id="UP000321726">
    <property type="component" value="Unassembled WGS sequence"/>
</dbReference>
<evidence type="ECO:0000313" key="2">
    <source>
        <dbReference type="EMBL" id="SHL60994.1"/>
    </source>
</evidence>
<protein>
    <submittedName>
        <fullName evidence="2">Uncharacterized protein</fullName>
    </submittedName>
</protein>
<proteinExistence type="predicted"/>
<dbReference type="EMBL" id="FRCA01000002">
    <property type="protein sequence ID" value="SHL60994.1"/>
    <property type="molecule type" value="Genomic_DNA"/>
</dbReference>
<accession>A0A1M7C1B6</accession>
<gene>
    <name evidence="1" type="ORF">HCU01_26550</name>
    <name evidence="2" type="ORF">SAMN05660971_00925</name>
</gene>
<dbReference type="Proteomes" id="UP000184123">
    <property type="component" value="Unassembled WGS sequence"/>
</dbReference>
<reference evidence="1 4" key="2">
    <citation type="submission" date="2019-07" db="EMBL/GenBank/DDBJ databases">
        <title>Whole genome shotgun sequence of Halomonas cupida NBRC 102219.</title>
        <authorList>
            <person name="Hosoyama A."/>
            <person name="Uohara A."/>
            <person name="Ohji S."/>
            <person name="Ichikawa N."/>
        </authorList>
    </citation>
    <scope>NUCLEOTIDE SEQUENCE [LARGE SCALE GENOMIC DNA]</scope>
    <source>
        <strain evidence="1 4">NBRC 102219</strain>
    </source>
</reference>
<reference evidence="2 3" key="1">
    <citation type="submission" date="2016-11" db="EMBL/GenBank/DDBJ databases">
        <authorList>
            <person name="Jaros S."/>
            <person name="Januszkiewicz K."/>
            <person name="Wedrychowicz H."/>
        </authorList>
    </citation>
    <scope>NUCLEOTIDE SEQUENCE [LARGE SCALE GENOMIC DNA]</scope>
    <source>
        <strain evidence="2 3">DSM 4740</strain>
    </source>
</reference>
<dbReference type="STRING" id="44933.SAMN05660971_00925"/>
<evidence type="ECO:0000313" key="3">
    <source>
        <dbReference type="Proteomes" id="UP000184123"/>
    </source>
</evidence>
<keyword evidence="4" id="KW-1185">Reference proteome</keyword>
<dbReference type="EMBL" id="BJXU01000106">
    <property type="protein sequence ID" value="GEN24706.1"/>
    <property type="molecule type" value="Genomic_DNA"/>
</dbReference>
<evidence type="ECO:0000313" key="1">
    <source>
        <dbReference type="EMBL" id="GEN24706.1"/>
    </source>
</evidence>
<evidence type="ECO:0000313" key="4">
    <source>
        <dbReference type="Proteomes" id="UP000321726"/>
    </source>
</evidence>
<sequence>MHGKVSLAPRKRLNPSLTHSLIKASNAGMSDESRDVTGVIMARTGQFRHDRESS</sequence>
<dbReference type="AlphaFoldDB" id="A0A1M7C1B6"/>